<gene>
    <name evidence="3" type="ORF">UB32_18240</name>
</gene>
<comment type="similarity">
    <text evidence="1">Belongs to the transglycosylase Slt family.</text>
</comment>
<dbReference type="Gene3D" id="1.10.530.10">
    <property type="match status" value="1"/>
</dbReference>
<feature type="domain" description="Transglycosylase SLT" evidence="2">
    <location>
        <begin position="96"/>
        <end position="204"/>
    </location>
</feature>
<dbReference type="PROSITE" id="PS00922">
    <property type="entry name" value="TRANSGLYCOSYLASE"/>
    <property type="match status" value="1"/>
</dbReference>
<organism evidence="3 4">
    <name type="scientific">Mesobacillus subterraneus</name>
    <dbReference type="NCBI Taxonomy" id="285983"/>
    <lineage>
        <taxon>Bacteria</taxon>
        <taxon>Bacillati</taxon>
        <taxon>Bacillota</taxon>
        <taxon>Bacilli</taxon>
        <taxon>Bacillales</taxon>
        <taxon>Bacillaceae</taxon>
        <taxon>Mesobacillus</taxon>
    </lineage>
</organism>
<proteinExistence type="inferred from homology"/>
<accession>A0A0D6Z7P0</accession>
<dbReference type="InterPro" id="IPR000189">
    <property type="entry name" value="Transglyc_AS"/>
</dbReference>
<dbReference type="Proteomes" id="UP000032512">
    <property type="component" value="Unassembled WGS sequence"/>
</dbReference>
<dbReference type="AlphaFoldDB" id="A0A0D6Z7P0"/>
<dbReference type="SUPFAM" id="SSF53955">
    <property type="entry name" value="Lysozyme-like"/>
    <property type="match status" value="1"/>
</dbReference>
<dbReference type="GO" id="GO:0016020">
    <property type="term" value="C:membrane"/>
    <property type="evidence" value="ECO:0007669"/>
    <property type="project" value="InterPro"/>
</dbReference>
<dbReference type="EMBL" id="JXIQ01000193">
    <property type="protein sequence ID" value="KIY20613.1"/>
    <property type="molecule type" value="Genomic_DNA"/>
</dbReference>
<evidence type="ECO:0000256" key="1">
    <source>
        <dbReference type="ARBA" id="ARBA00007734"/>
    </source>
</evidence>
<dbReference type="CDD" id="cd00254">
    <property type="entry name" value="LT-like"/>
    <property type="match status" value="1"/>
</dbReference>
<protein>
    <submittedName>
        <fullName evidence="3">Lytic transglycosylase</fullName>
    </submittedName>
</protein>
<dbReference type="PATRIC" id="fig|285983.3.peg.3136"/>
<comment type="caution">
    <text evidence="3">The sequence shown here is derived from an EMBL/GenBank/DDBJ whole genome shotgun (WGS) entry which is preliminary data.</text>
</comment>
<evidence type="ECO:0000259" key="2">
    <source>
        <dbReference type="Pfam" id="PF01464"/>
    </source>
</evidence>
<dbReference type="InterPro" id="IPR008258">
    <property type="entry name" value="Transglycosylase_SLT_dom_1"/>
</dbReference>
<dbReference type="GO" id="GO:0000270">
    <property type="term" value="P:peptidoglycan metabolic process"/>
    <property type="evidence" value="ECO:0007669"/>
    <property type="project" value="InterPro"/>
</dbReference>
<dbReference type="Pfam" id="PF01464">
    <property type="entry name" value="SLT"/>
    <property type="match status" value="1"/>
</dbReference>
<evidence type="ECO:0000313" key="3">
    <source>
        <dbReference type="EMBL" id="KIY20613.1"/>
    </source>
</evidence>
<sequence>MNIDQLKAMLELQALQNFHSNPGQSASGLFQDMLSGILNDQSTALGATATKLDELFEDALAAVGSSNLSKQNIAQTLPPIQLTKIATNSNANFDGLIDQAAAMFSVPAKLIKSVIQKESNFNPNAVSHAGASGLMQLMPATARDLGVKNIFDPAENIQGGAKYLKQLLDKYDYQVDLALAAYNAGPGNVDKYGGIPPFKETENYVRQITDIYSS</sequence>
<reference evidence="3 4" key="1">
    <citation type="submission" date="2015-01" db="EMBL/GenBank/DDBJ databases">
        <title>Draft genome sequences of the supercritical CO2 tolerant bacteria Bacillus subterraneus MITOT1 and Bacillus cereus MIT0214.</title>
        <authorList>
            <person name="Peet K.C."/>
            <person name="Thompson J.R."/>
        </authorList>
    </citation>
    <scope>NUCLEOTIDE SEQUENCE [LARGE SCALE GENOMIC DNA]</scope>
    <source>
        <strain evidence="3 4">MITOT1</strain>
    </source>
</reference>
<dbReference type="OrthoDB" id="9815002at2"/>
<keyword evidence="4" id="KW-1185">Reference proteome</keyword>
<name>A0A0D6Z7P0_9BACI</name>
<dbReference type="RefSeq" id="WP_044396506.1">
    <property type="nucleotide sequence ID" value="NZ_JXIQ01000193.1"/>
</dbReference>
<dbReference type="PANTHER" id="PTHR37423">
    <property type="entry name" value="SOLUBLE LYTIC MUREIN TRANSGLYCOSYLASE-RELATED"/>
    <property type="match status" value="1"/>
</dbReference>
<evidence type="ECO:0000313" key="4">
    <source>
        <dbReference type="Proteomes" id="UP000032512"/>
    </source>
</evidence>
<dbReference type="InterPro" id="IPR023346">
    <property type="entry name" value="Lysozyme-like_dom_sf"/>
</dbReference>
<dbReference type="PANTHER" id="PTHR37423:SF2">
    <property type="entry name" value="MEMBRANE-BOUND LYTIC MUREIN TRANSGLYCOSYLASE C"/>
    <property type="match status" value="1"/>
</dbReference>
<dbReference type="GO" id="GO:0008933">
    <property type="term" value="F:peptidoglycan lytic transglycosylase activity"/>
    <property type="evidence" value="ECO:0007669"/>
    <property type="project" value="InterPro"/>
</dbReference>